<dbReference type="Proteomes" id="UP001597112">
    <property type="component" value="Unassembled WGS sequence"/>
</dbReference>
<feature type="domain" description="eCIS core" evidence="2">
    <location>
        <begin position="120"/>
        <end position="195"/>
    </location>
</feature>
<sequence length="622" mass="67946">MTQHHQNQQPQKTQASSQPPVETIRSDQDAIVLPIQCKLTVGAVDDPMEAEADAIADKVMRMPENSFIQRKCSHCEEEEKAQRKPLASFIQKKESSGSGTVVSEAVNNQIASTRGSGSTLDSSTKSFMESRFGEDFSNVRIHTGQYASQLSQDLNAQAFTVGNDIYFNSGKYTPESNAGKYLLAHELTHTIQQQGIQRKIQRTSARATGPNTATVEHEGATYRVTKVVDTTTTRTTQRPRFGGGINMDNIFVNLTWCTDDLRGEVTLGANIPEAARGAAQQLLDAITRGASGSELSRILRSAEATPFLEIVFAQSGEFSLTARGEVSISSEGVQGGGGSIGLRRGPLDVDLRGQGNDEGWSITANVRITPGRSQDRFRCTSLRQRISTRFKCERLTPAHTETRTRTVTSTDRQSKYIYFNYATDRINVAQSMENIAAIQQLLTRGYRVTQILGFTSPEGPLGRRRGSTFMGNTLLAQARADAAQQRLLQLCAGLAGAAGTCVSGVTPSVAPLGEGELYSLPDDSIEGDPLARHATQEFSTNPAEAVHRDETLMQRLPRLTAAQQADLIYPLLRRAAIVFEKETSRQEDYEHAVPESYAEVTCPTEVVNAARLVLSLTSPRRP</sequence>
<dbReference type="InterPro" id="IPR025295">
    <property type="entry name" value="eCIS_core_dom"/>
</dbReference>
<evidence type="ECO:0000259" key="2">
    <source>
        <dbReference type="Pfam" id="PF13699"/>
    </source>
</evidence>
<dbReference type="EMBL" id="JBHTKA010000002">
    <property type="protein sequence ID" value="MFD0999636.1"/>
    <property type="molecule type" value="Genomic_DNA"/>
</dbReference>
<keyword evidence="4" id="KW-1185">Reference proteome</keyword>
<protein>
    <submittedName>
        <fullName evidence="3">DUF4157 domain-containing protein</fullName>
    </submittedName>
</protein>
<dbReference type="Pfam" id="PF13699">
    <property type="entry name" value="eCIS_core"/>
    <property type="match status" value="1"/>
</dbReference>
<feature type="region of interest" description="Disordered" evidence="1">
    <location>
        <begin position="1"/>
        <end position="24"/>
    </location>
</feature>
<dbReference type="RefSeq" id="WP_377578493.1">
    <property type="nucleotide sequence ID" value="NZ_JBHTKA010000002.1"/>
</dbReference>
<evidence type="ECO:0000313" key="4">
    <source>
        <dbReference type="Proteomes" id="UP001597112"/>
    </source>
</evidence>
<accession>A0ABW3K1C7</accession>
<proteinExistence type="predicted"/>
<evidence type="ECO:0000256" key="1">
    <source>
        <dbReference type="SAM" id="MobiDB-lite"/>
    </source>
</evidence>
<organism evidence="3 4">
    <name type="scientific">Ohtaekwangia kribbensis</name>
    <dbReference type="NCBI Taxonomy" id="688913"/>
    <lineage>
        <taxon>Bacteria</taxon>
        <taxon>Pseudomonadati</taxon>
        <taxon>Bacteroidota</taxon>
        <taxon>Cytophagia</taxon>
        <taxon>Cytophagales</taxon>
        <taxon>Fulvivirgaceae</taxon>
        <taxon>Ohtaekwangia</taxon>
    </lineage>
</organism>
<feature type="compositionally biased region" description="Low complexity" evidence="1">
    <location>
        <begin position="1"/>
        <end position="14"/>
    </location>
</feature>
<comment type="caution">
    <text evidence="3">The sequence shown here is derived from an EMBL/GenBank/DDBJ whole genome shotgun (WGS) entry which is preliminary data.</text>
</comment>
<gene>
    <name evidence="3" type="ORF">ACFQ21_09975</name>
</gene>
<reference evidence="4" key="1">
    <citation type="journal article" date="2019" name="Int. J. Syst. Evol. Microbiol.">
        <title>The Global Catalogue of Microorganisms (GCM) 10K type strain sequencing project: providing services to taxonomists for standard genome sequencing and annotation.</title>
        <authorList>
            <consortium name="The Broad Institute Genomics Platform"/>
            <consortium name="The Broad Institute Genome Sequencing Center for Infectious Disease"/>
            <person name="Wu L."/>
            <person name="Ma J."/>
        </authorList>
    </citation>
    <scope>NUCLEOTIDE SEQUENCE [LARGE SCALE GENOMIC DNA]</scope>
    <source>
        <strain evidence="4">CCUG 58938</strain>
    </source>
</reference>
<name>A0ABW3K1C7_9BACT</name>
<evidence type="ECO:0000313" key="3">
    <source>
        <dbReference type="EMBL" id="MFD0999636.1"/>
    </source>
</evidence>